<proteinExistence type="predicted"/>
<name>A0A423VQX7_9PEZI</name>
<keyword evidence="3" id="KW-1185">Reference proteome</keyword>
<evidence type="ECO:0000313" key="3">
    <source>
        <dbReference type="Proteomes" id="UP000285146"/>
    </source>
</evidence>
<feature type="region of interest" description="Disordered" evidence="1">
    <location>
        <begin position="1"/>
        <end position="74"/>
    </location>
</feature>
<dbReference type="InParanoid" id="A0A423VQX7"/>
<organism evidence="2 3">
    <name type="scientific">Cytospora leucostoma</name>
    <dbReference type="NCBI Taxonomy" id="1230097"/>
    <lineage>
        <taxon>Eukaryota</taxon>
        <taxon>Fungi</taxon>
        <taxon>Dikarya</taxon>
        <taxon>Ascomycota</taxon>
        <taxon>Pezizomycotina</taxon>
        <taxon>Sordariomycetes</taxon>
        <taxon>Sordariomycetidae</taxon>
        <taxon>Diaporthales</taxon>
        <taxon>Cytosporaceae</taxon>
        <taxon>Cytospora</taxon>
    </lineage>
</organism>
<reference evidence="2 3" key="1">
    <citation type="submission" date="2015-09" db="EMBL/GenBank/DDBJ databases">
        <title>Host preference determinants of Valsa canker pathogens revealed by comparative genomics.</title>
        <authorList>
            <person name="Yin Z."/>
            <person name="Huang L."/>
        </authorList>
    </citation>
    <scope>NUCLEOTIDE SEQUENCE [LARGE SCALE GENOMIC DNA]</scope>
    <source>
        <strain evidence="2 3">SXYLt</strain>
    </source>
</reference>
<sequence length="74" mass="7717">MGSAKHTKSAKGGTDPKPAKSTKSSKHADEEQSDSSSDNESTKTAEIERTKPKSAADKESTLKARKELIAAGAS</sequence>
<gene>
    <name evidence="2" type="ORF">VPNG_09622</name>
</gene>
<dbReference type="EMBL" id="LKEB01000080">
    <property type="protein sequence ID" value="ROV93461.1"/>
    <property type="molecule type" value="Genomic_DNA"/>
</dbReference>
<dbReference type="AlphaFoldDB" id="A0A423VQX7"/>
<protein>
    <submittedName>
        <fullName evidence="2">Uncharacterized protein</fullName>
    </submittedName>
</protein>
<feature type="compositionally biased region" description="Basic and acidic residues" evidence="1">
    <location>
        <begin position="40"/>
        <end position="68"/>
    </location>
</feature>
<evidence type="ECO:0000313" key="2">
    <source>
        <dbReference type="EMBL" id="ROV93461.1"/>
    </source>
</evidence>
<comment type="caution">
    <text evidence="2">The sequence shown here is derived from an EMBL/GenBank/DDBJ whole genome shotgun (WGS) entry which is preliminary data.</text>
</comment>
<accession>A0A423VQX7</accession>
<evidence type="ECO:0000256" key="1">
    <source>
        <dbReference type="SAM" id="MobiDB-lite"/>
    </source>
</evidence>
<dbReference type="Proteomes" id="UP000285146">
    <property type="component" value="Unassembled WGS sequence"/>
</dbReference>